<dbReference type="EMBL" id="LS483372">
    <property type="protein sequence ID" value="SQF93217.1"/>
    <property type="molecule type" value="Genomic_DNA"/>
</dbReference>
<dbReference type="GeneID" id="61639914"/>
<accession>A0A8B4IBI4</accession>
<protein>
    <submittedName>
        <fullName evidence="1">Uncharacterized protein</fullName>
    </submittedName>
</protein>
<proteinExistence type="predicted"/>
<organism evidence="1 2">
    <name type="scientific">Pseudomonas fluorescens</name>
    <dbReference type="NCBI Taxonomy" id="294"/>
    <lineage>
        <taxon>Bacteria</taxon>
        <taxon>Pseudomonadati</taxon>
        <taxon>Pseudomonadota</taxon>
        <taxon>Gammaproteobacteria</taxon>
        <taxon>Pseudomonadales</taxon>
        <taxon>Pseudomonadaceae</taxon>
        <taxon>Pseudomonas</taxon>
    </lineage>
</organism>
<dbReference type="AlphaFoldDB" id="A0A8B4IBI4"/>
<gene>
    <name evidence="1" type="ORF">NCTC10038_04682</name>
</gene>
<dbReference type="Proteomes" id="UP000248640">
    <property type="component" value="Chromosome 1"/>
</dbReference>
<sequence length="61" mass="6848">MENMTHTKSSKENVSLDVERMKTARNMPRYVIPQGLTGEQIREHILAAAKRAEANLGTHEG</sequence>
<reference evidence="1 2" key="1">
    <citation type="submission" date="2018-06" db="EMBL/GenBank/DDBJ databases">
        <authorList>
            <consortium name="Pathogen Informatics"/>
            <person name="Doyle S."/>
        </authorList>
    </citation>
    <scope>NUCLEOTIDE SEQUENCE [LARGE SCALE GENOMIC DNA]</scope>
    <source>
        <strain evidence="1 2">NCTC10038</strain>
    </source>
</reference>
<evidence type="ECO:0000313" key="1">
    <source>
        <dbReference type="EMBL" id="SQF93217.1"/>
    </source>
</evidence>
<evidence type="ECO:0000313" key="2">
    <source>
        <dbReference type="Proteomes" id="UP000248640"/>
    </source>
</evidence>
<dbReference type="RefSeq" id="WP_141125117.1">
    <property type="nucleotide sequence ID" value="NZ_CBCRXZ010000001.1"/>
</dbReference>
<name>A0A8B4IBI4_PSEFL</name>